<protein>
    <submittedName>
        <fullName evidence="1">1900_t:CDS:1</fullName>
    </submittedName>
</protein>
<sequence>QQFSYKKDKNIAKNDYENTSDDIALFNLVNISTILASSQLSNIGKNVAENGYESTSNDNHNDIALSNLVNTAILTSLQLSNIGNTLSNLEINITSAIS</sequence>
<evidence type="ECO:0000313" key="2">
    <source>
        <dbReference type="Proteomes" id="UP000789920"/>
    </source>
</evidence>
<dbReference type="Proteomes" id="UP000789920">
    <property type="component" value="Unassembled WGS sequence"/>
</dbReference>
<keyword evidence="2" id="KW-1185">Reference proteome</keyword>
<proteinExistence type="predicted"/>
<comment type="caution">
    <text evidence="1">The sequence shown here is derived from an EMBL/GenBank/DDBJ whole genome shotgun (WGS) entry which is preliminary data.</text>
</comment>
<evidence type="ECO:0000313" key="1">
    <source>
        <dbReference type="EMBL" id="CAG8822904.1"/>
    </source>
</evidence>
<dbReference type="EMBL" id="CAJVQC010086841">
    <property type="protein sequence ID" value="CAG8822904.1"/>
    <property type="molecule type" value="Genomic_DNA"/>
</dbReference>
<reference evidence="1" key="1">
    <citation type="submission" date="2021-06" db="EMBL/GenBank/DDBJ databases">
        <authorList>
            <person name="Kallberg Y."/>
            <person name="Tangrot J."/>
            <person name="Rosling A."/>
        </authorList>
    </citation>
    <scope>NUCLEOTIDE SEQUENCE</scope>
    <source>
        <strain evidence="1">MA461A</strain>
    </source>
</reference>
<accession>A0ACA9S5A4</accession>
<name>A0ACA9S5A4_9GLOM</name>
<organism evidence="1 2">
    <name type="scientific">Racocetra persica</name>
    <dbReference type="NCBI Taxonomy" id="160502"/>
    <lineage>
        <taxon>Eukaryota</taxon>
        <taxon>Fungi</taxon>
        <taxon>Fungi incertae sedis</taxon>
        <taxon>Mucoromycota</taxon>
        <taxon>Glomeromycotina</taxon>
        <taxon>Glomeromycetes</taxon>
        <taxon>Diversisporales</taxon>
        <taxon>Gigasporaceae</taxon>
        <taxon>Racocetra</taxon>
    </lineage>
</organism>
<feature type="non-terminal residue" evidence="1">
    <location>
        <position position="98"/>
    </location>
</feature>
<feature type="non-terminal residue" evidence="1">
    <location>
        <position position="1"/>
    </location>
</feature>
<gene>
    <name evidence="1" type="ORF">RPERSI_LOCUS25914</name>
</gene>